<dbReference type="EMBL" id="JAUEPO010000006">
    <property type="protein sequence ID" value="KAK3319693.1"/>
    <property type="molecule type" value="Genomic_DNA"/>
</dbReference>
<protein>
    <submittedName>
        <fullName evidence="1">Uncharacterized protein</fullName>
    </submittedName>
</protein>
<accession>A0AAE0I6S6</accession>
<dbReference type="AlphaFoldDB" id="A0AAE0I6S6"/>
<organism evidence="1 2">
    <name type="scientific">Cercophora scortea</name>
    <dbReference type="NCBI Taxonomy" id="314031"/>
    <lineage>
        <taxon>Eukaryota</taxon>
        <taxon>Fungi</taxon>
        <taxon>Dikarya</taxon>
        <taxon>Ascomycota</taxon>
        <taxon>Pezizomycotina</taxon>
        <taxon>Sordariomycetes</taxon>
        <taxon>Sordariomycetidae</taxon>
        <taxon>Sordariales</taxon>
        <taxon>Lasiosphaeriaceae</taxon>
        <taxon>Cercophora</taxon>
    </lineage>
</organism>
<evidence type="ECO:0000313" key="2">
    <source>
        <dbReference type="Proteomes" id="UP001286456"/>
    </source>
</evidence>
<dbReference type="Proteomes" id="UP001286456">
    <property type="component" value="Unassembled WGS sequence"/>
</dbReference>
<gene>
    <name evidence="1" type="ORF">B0T19DRAFT_432882</name>
</gene>
<name>A0AAE0I6S6_9PEZI</name>
<sequence>MKAACTWAVWPVGVGGVVGIASVVDSTAWLVLGNEVRGGWVAGSPRVCGGWVAGSPRSVLCSCSCGPLPLARSVLGSRVCGPWAWVWA</sequence>
<evidence type="ECO:0000313" key="1">
    <source>
        <dbReference type="EMBL" id="KAK3319693.1"/>
    </source>
</evidence>
<reference evidence="1" key="2">
    <citation type="submission" date="2023-06" db="EMBL/GenBank/DDBJ databases">
        <authorList>
            <consortium name="Lawrence Berkeley National Laboratory"/>
            <person name="Haridas S."/>
            <person name="Hensen N."/>
            <person name="Bonometti L."/>
            <person name="Westerberg I."/>
            <person name="Brannstrom I.O."/>
            <person name="Guillou S."/>
            <person name="Cros-Aarteil S."/>
            <person name="Calhoun S."/>
            <person name="Kuo A."/>
            <person name="Mondo S."/>
            <person name="Pangilinan J."/>
            <person name="Riley R."/>
            <person name="Labutti K."/>
            <person name="Andreopoulos B."/>
            <person name="Lipzen A."/>
            <person name="Chen C."/>
            <person name="Yanf M."/>
            <person name="Daum C."/>
            <person name="Ng V."/>
            <person name="Clum A."/>
            <person name="Steindorff A."/>
            <person name="Ohm R."/>
            <person name="Martin F."/>
            <person name="Silar P."/>
            <person name="Natvig D."/>
            <person name="Lalanne C."/>
            <person name="Gautier V."/>
            <person name="Ament-Velasquez S.L."/>
            <person name="Kruys A."/>
            <person name="Hutchinson M.I."/>
            <person name="Powell A.J."/>
            <person name="Barry K."/>
            <person name="Miller A.N."/>
            <person name="Grigoriev I.V."/>
            <person name="Debuchy R."/>
            <person name="Gladieux P."/>
            <person name="Thoren M.H."/>
            <person name="Johannesson H."/>
        </authorList>
    </citation>
    <scope>NUCLEOTIDE SEQUENCE</scope>
    <source>
        <strain evidence="1">SMH4131-1</strain>
    </source>
</reference>
<proteinExistence type="predicted"/>
<keyword evidence="2" id="KW-1185">Reference proteome</keyword>
<reference evidence="1" key="1">
    <citation type="journal article" date="2023" name="Mol. Phylogenet. Evol.">
        <title>Genome-scale phylogeny and comparative genomics of the fungal order Sordariales.</title>
        <authorList>
            <person name="Hensen N."/>
            <person name="Bonometti L."/>
            <person name="Westerberg I."/>
            <person name="Brannstrom I.O."/>
            <person name="Guillou S."/>
            <person name="Cros-Aarteil S."/>
            <person name="Calhoun S."/>
            <person name="Haridas S."/>
            <person name="Kuo A."/>
            <person name="Mondo S."/>
            <person name="Pangilinan J."/>
            <person name="Riley R."/>
            <person name="LaButti K."/>
            <person name="Andreopoulos B."/>
            <person name="Lipzen A."/>
            <person name="Chen C."/>
            <person name="Yan M."/>
            <person name="Daum C."/>
            <person name="Ng V."/>
            <person name="Clum A."/>
            <person name="Steindorff A."/>
            <person name="Ohm R.A."/>
            <person name="Martin F."/>
            <person name="Silar P."/>
            <person name="Natvig D.O."/>
            <person name="Lalanne C."/>
            <person name="Gautier V."/>
            <person name="Ament-Velasquez S.L."/>
            <person name="Kruys A."/>
            <person name="Hutchinson M.I."/>
            <person name="Powell A.J."/>
            <person name="Barry K."/>
            <person name="Miller A.N."/>
            <person name="Grigoriev I.V."/>
            <person name="Debuchy R."/>
            <person name="Gladieux P."/>
            <person name="Hiltunen Thoren M."/>
            <person name="Johannesson H."/>
        </authorList>
    </citation>
    <scope>NUCLEOTIDE SEQUENCE</scope>
    <source>
        <strain evidence="1">SMH4131-1</strain>
    </source>
</reference>
<comment type="caution">
    <text evidence="1">The sequence shown here is derived from an EMBL/GenBank/DDBJ whole genome shotgun (WGS) entry which is preliminary data.</text>
</comment>